<reference evidence="5 6" key="1">
    <citation type="journal article" date="2017" name="Int. J. Syst. Evol. Microbiol.">
        <title>Marinicauda algicola sp. nov., isolated from a marine red alga Rhodosorus marinus.</title>
        <authorList>
            <person name="Jeong S.E."/>
            <person name="Jeon S.H."/>
            <person name="Chun B.H."/>
            <person name="Kim D.W."/>
            <person name="Jeon C.O."/>
        </authorList>
    </citation>
    <scope>NUCLEOTIDE SEQUENCE [LARGE SCALE GENOMIC DNA]</scope>
    <source>
        <strain evidence="5 6">JCM 31718</strain>
    </source>
</reference>
<evidence type="ECO:0000256" key="1">
    <source>
        <dbReference type="ARBA" id="ARBA00001933"/>
    </source>
</evidence>
<dbReference type="Gene3D" id="3.90.1150.10">
    <property type="entry name" value="Aspartate Aminotransferase, domain 1"/>
    <property type="match status" value="1"/>
</dbReference>
<accession>A0A4S2GXI5</accession>
<dbReference type="GO" id="GO:0003962">
    <property type="term" value="F:cystathionine gamma-synthase activity"/>
    <property type="evidence" value="ECO:0007669"/>
    <property type="project" value="TreeGrafter"/>
</dbReference>
<dbReference type="RefSeq" id="WP_135997124.1">
    <property type="nucleotide sequence ID" value="NZ_CP071057.1"/>
</dbReference>
<dbReference type="PIRSF" id="PIRSF001434">
    <property type="entry name" value="CGS"/>
    <property type="match status" value="1"/>
</dbReference>
<dbReference type="FunFam" id="3.40.640.10:FF:000046">
    <property type="entry name" value="Cystathionine gamma-lyase"/>
    <property type="match status" value="1"/>
</dbReference>
<dbReference type="AlphaFoldDB" id="A0A4S2GXI5"/>
<dbReference type="GO" id="GO:0030170">
    <property type="term" value="F:pyridoxal phosphate binding"/>
    <property type="evidence" value="ECO:0007669"/>
    <property type="project" value="InterPro"/>
</dbReference>
<keyword evidence="2 3" id="KW-0663">Pyridoxal phosphate</keyword>
<dbReference type="GO" id="GO:0019346">
    <property type="term" value="P:transsulfuration"/>
    <property type="evidence" value="ECO:0007669"/>
    <property type="project" value="InterPro"/>
</dbReference>
<evidence type="ECO:0000256" key="3">
    <source>
        <dbReference type="PIRSR" id="PIRSR001434-2"/>
    </source>
</evidence>
<dbReference type="PANTHER" id="PTHR11808">
    <property type="entry name" value="TRANS-SULFURATION ENZYME FAMILY MEMBER"/>
    <property type="match status" value="1"/>
</dbReference>
<organism evidence="5 6">
    <name type="scientific">Marinicauda algicola</name>
    <dbReference type="NCBI Taxonomy" id="2029849"/>
    <lineage>
        <taxon>Bacteria</taxon>
        <taxon>Pseudomonadati</taxon>
        <taxon>Pseudomonadota</taxon>
        <taxon>Alphaproteobacteria</taxon>
        <taxon>Maricaulales</taxon>
        <taxon>Maricaulaceae</taxon>
        <taxon>Marinicauda</taxon>
    </lineage>
</organism>
<dbReference type="InterPro" id="IPR015424">
    <property type="entry name" value="PyrdxlP-dep_Trfase"/>
</dbReference>
<dbReference type="Gene3D" id="3.40.640.10">
    <property type="entry name" value="Type I PLP-dependent aspartate aminotransferase-like (Major domain)"/>
    <property type="match status" value="1"/>
</dbReference>
<proteinExistence type="inferred from homology"/>
<dbReference type="GO" id="GO:0004123">
    <property type="term" value="F:cystathionine gamma-lyase activity"/>
    <property type="evidence" value="ECO:0007669"/>
    <property type="project" value="TreeGrafter"/>
</dbReference>
<dbReference type="Proteomes" id="UP000308054">
    <property type="component" value="Unassembled WGS sequence"/>
</dbReference>
<evidence type="ECO:0000256" key="2">
    <source>
        <dbReference type="ARBA" id="ARBA00022898"/>
    </source>
</evidence>
<dbReference type="InterPro" id="IPR000277">
    <property type="entry name" value="Cys/Met-Metab_PyrdxlP-dep_enz"/>
</dbReference>
<name>A0A4S2GXI5_9PROT</name>
<dbReference type="PANTHER" id="PTHR11808:SF75">
    <property type="entry name" value="CYSTATHIONINE GAMMA-SYNTHASE"/>
    <property type="match status" value="1"/>
</dbReference>
<keyword evidence="5" id="KW-0808">Transferase</keyword>
<comment type="similarity">
    <text evidence="4">Belongs to the trans-sulfuration enzymes family.</text>
</comment>
<dbReference type="InterPro" id="IPR015421">
    <property type="entry name" value="PyrdxlP-dep_Trfase_major"/>
</dbReference>
<dbReference type="FunFam" id="3.90.1150.10:FF:000033">
    <property type="entry name" value="Cystathionine gamma-synthase"/>
    <property type="match status" value="1"/>
</dbReference>
<dbReference type="GO" id="GO:0019343">
    <property type="term" value="P:cysteine biosynthetic process via cystathionine"/>
    <property type="evidence" value="ECO:0007669"/>
    <property type="project" value="TreeGrafter"/>
</dbReference>
<feature type="modified residue" description="N6-(pyridoxal phosphate)lysine" evidence="3">
    <location>
        <position position="197"/>
    </location>
</feature>
<dbReference type="InterPro" id="IPR015422">
    <property type="entry name" value="PyrdxlP-dep_Trfase_small"/>
</dbReference>
<dbReference type="GO" id="GO:0009086">
    <property type="term" value="P:methionine biosynthetic process"/>
    <property type="evidence" value="ECO:0007669"/>
    <property type="project" value="UniProtKB-ARBA"/>
</dbReference>
<dbReference type="EMBL" id="SRXW01000005">
    <property type="protein sequence ID" value="TGY87571.1"/>
    <property type="molecule type" value="Genomic_DNA"/>
</dbReference>
<gene>
    <name evidence="5" type="ORF">E5163_14135</name>
</gene>
<comment type="cofactor">
    <cofactor evidence="1 4">
        <name>pyridoxal 5'-phosphate</name>
        <dbReference type="ChEBI" id="CHEBI:597326"/>
    </cofactor>
</comment>
<sequence>MSHRFATRAVRAGLNAEGGHRGVVAPVSVSATYRRNDPGEAGAFDYARTAHPSRALLEAALADLEGAAGACVTASGMAAIDLLLNDLPNGARVVCAHDCYGGTRRLFDARASQGRIEVVYADASDPAALEAALASGADLLFLETPSNPRLRVTDLAAASALARKAGALVAVDNTVLTPALQRPLEHGADIVVASVTKMLNGHSDMVGGMLACADAARHERLCWWANAAGLGSGAFDCFLALRGLRTLPLRAGAQSASALELAERLAAAPGVARVDYPGLKTHPGHAVAARQQSGFGPLLSLELEGGTDRAVAFVKRLELFTLAQSLGGVESLACIPATMTHAAMSAEARAEAGIADALVRLSVGVEDVEDLRADLEGALTATAQNA</sequence>
<keyword evidence="6" id="KW-1185">Reference proteome</keyword>
<dbReference type="OrthoDB" id="9790858at2"/>
<evidence type="ECO:0000313" key="6">
    <source>
        <dbReference type="Proteomes" id="UP000308054"/>
    </source>
</evidence>
<evidence type="ECO:0000313" key="5">
    <source>
        <dbReference type="EMBL" id="TGY87571.1"/>
    </source>
</evidence>
<evidence type="ECO:0000256" key="4">
    <source>
        <dbReference type="RuleBase" id="RU362118"/>
    </source>
</evidence>
<dbReference type="CDD" id="cd00614">
    <property type="entry name" value="CGS_like"/>
    <property type="match status" value="1"/>
</dbReference>
<dbReference type="GO" id="GO:0005737">
    <property type="term" value="C:cytoplasm"/>
    <property type="evidence" value="ECO:0007669"/>
    <property type="project" value="TreeGrafter"/>
</dbReference>
<dbReference type="SUPFAM" id="SSF53383">
    <property type="entry name" value="PLP-dependent transferases"/>
    <property type="match status" value="1"/>
</dbReference>
<dbReference type="Pfam" id="PF01053">
    <property type="entry name" value="Cys_Met_Meta_PP"/>
    <property type="match status" value="1"/>
</dbReference>
<comment type="caution">
    <text evidence="5">The sequence shown here is derived from an EMBL/GenBank/DDBJ whole genome shotgun (WGS) entry which is preliminary data.</text>
</comment>
<protein>
    <submittedName>
        <fullName evidence="5">PLP-dependent transferase</fullName>
    </submittedName>
</protein>